<evidence type="ECO:0000313" key="4">
    <source>
        <dbReference type="EMBL" id="GIY70174.1"/>
    </source>
</evidence>
<gene>
    <name evidence="4" type="primary">CA10</name>
    <name evidence="4" type="ORF">CDAR_167861</name>
</gene>
<dbReference type="AlphaFoldDB" id="A0AAV4VKL5"/>
<proteinExistence type="inferred from homology"/>
<accession>A0AAV4VKL5</accession>
<dbReference type="Gene3D" id="3.10.200.10">
    <property type="entry name" value="Alpha carbonic anhydrase"/>
    <property type="match status" value="1"/>
</dbReference>
<organism evidence="4 5">
    <name type="scientific">Caerostris darwini</name>
    <dbReference type="NCBI Taxonomy" id="1538125"/>
    <lineage>
        <taxon>Eukaryota</taxon>
        <taxon>Metazoa</taxon>
        <taxon>Ecdysozoa</taxon>
        <taxon>Arthropoda</taxon>
        <taxon>Chelicerata</taxon>
        <taxon>Arachnida</taxon>
        <taxon>Araneae</taxon>
        <taxon>Araneomorphae</taxon>
        <taxon>Entelegynae</taxon>
        <taxon>Araneoidea</taxon>
        <taxon>Araneidae</taxon>
        <taxon>Caerostris</taxon>
    </lineage>
</organism>
<protein>
    <submittedName>
        <fullName evidence="4">Carbonic anhydrase-related protein 10</fullName>
    </submittedName>
</protein>
<dbReference type="SUPFAM" id="SSF51069">
    <property type="entry name" value="Carbonic anhydrase"/>
    <property type="match status" value="1"/>
</dbReference>
<dbReference type="GO" id="GO:0004089">
    <property type="term" value="F:carbonate dehydratase activity"/>
    <property type="evidence" value="ECO:0007669"/>
    <property type="project" value="InterPro"/>
</dbReference>
<dbReference type="SMART" id="SM01057">
    <property type="entry name" value="Carb_anhydrase"/>
    <property type="match status" value="1"/>
</dbReference>
<feature type="chain" id="PRO_5043697105" evidence="2">
    <location>
        <begin position="18"/>
        <end position="311"/>
    </location>
</feature>
<dbReference type="InterPro" id="IPR041878">
    <property type="entry name" value="Alpha_CARP_X/XI"/>
</dbReference>
<dbReference type="PANTHER" id="PTHR18952:SF208">
    <property type="entry name" value="CARBONIC ANHYDRASE XA-RELATED"/>
    <property type="match status" value="1"/>
</dbReference>
<dbReference type="InterPro" id="IPR023561">
    <property type="entry name" value="Carbonic_anhydrase_a-class"/>
</dbReference>
<evidence type="ECO:0000313" key="5">
    <source>
        <dbReference type="Proteomes" id="UP001054837"/>
    </source>
</evidence>
<feature type="signal peptide" evidence="2">
    <location>
        <begin position="1"/>
        <end position="17"/>
    </location>
</feature>
<comment type="caution">
    <text evidence="4">The sequence shown here is derived from an EMBL/GenBank/DDBJ whole genome shotgun (WGS) entry which is preliminary data.</text>
</comment>
<reference evidence="4 5" key="1">
    <citation type="submission" date="2021-06" db="EMBL/GenBank/DDBJ databases">
        <title>Caerostris darwini draft genome.</title>
        <authorList>
            <person name="Kono N."/>
            <person name="Arakawa K."/>
        </authorList>
    </citation>
    <scope>NUCLEOTIDE SEQUENCE [LARGE SCALE GENOMIC DNA]</scope>
</reference>
<name>A0AAV4VKL5_9ARAC</name>
<dbReference type="GO" id="GO:0006730">
    <property type="term" value="P:one-carbon metabolic process"/>
    <property type="evidence" value="ECO:0007669"/>
    <property type="project" value="TreeGrafter"/>
</dbReference>
<sequence length="311" mass="35874">MWPTLLFLLQGVAGSWEEWWTYDGISGPDFWGLLNPEWSFCTKGRRQSPIDLNPGVLLYDPLLKDIQVDKNRVSGTIMNTGHSIIFRSENLDLESVVNITEGPLSYKYRFEEIHLHYGRTDDKGSEHTLSGYAFPAELQILGYNSDLYNNISEALAMRRSEGVVAIAVLLQMGDLSNPELRVLTSQLHRIVYRGQEARLQHLSVYDLLPDTHFFMTYDGSLTMPGCQETVTWIVMNRPIFITKQQLYILRKLMQGAQNNPKAPLGNNFRPPLPLNQRVVRTNIDFERIEGKKCPSMRNNMYYEARKWTRNP</sequence>
<keyword evidence="2" id="KW-0732">Signal</keyword>
<dbReference type="PANTHER" id="PTHR18952">
    <property type="entry name" value="CARBONIC ANHYDRASE"/>
    <property type="match status" value="1"/>
</dbReference>
<evidence type="ECO:0000256" key="2">
    <source>
        <dbReference type="SAM" id="SignalP"/>
    </source>
</evidence>
<dbReference type="PROSITE" id="PS51144">
    <property type="entry name" value="ALPHA_CA_2"/>
    <property type="match status" value="1"/>
</dbReference>
<dbReference type="Proteomes" id="UP001054837">
    <property type="component" value="Unassembled WGS sequence"/>
</dbReference>
<evidence type="ECO:0000259" key="3">
    <source>
        <dbReference type="PROSITE" id="PS51144"/>
    </source>
</evidence>
<dbReference type="CDD" id="cd03121">
    <property type="entry name" value="alpha_CARP_X_XI_like"/>
    <property type="match status" value="1"/>
</dbReference>
<dbReference type="EMBL" id="BPLQ01013137">
    <property type="protein sequence ID" value="GIY70174.1"/>
    <property type="molecule type" value="Genomic_DNA"/>
</dbReference>
<feature type="domain" description="Alpha-carbonic anhydrase" evidence="3">
    <location>
        <begin position="18"/>
        <end position="283"/>
    </location>
</feature>
<dbReference type="InterPro" id="IPR036398">
    <property type="entry name" value="CA_dom_sf"/>
</dbReference>
<dbReference type="Pfam" id="PF00194">
    <property type="entry name" value="Carb_anhydrase"/>
    <property type="match status" value="1"/>
</dbReference>
<keyword evidence="5" id="KW-1185">Reference proteome</keyword>
<evidence type="ECO:0000256" key="1">
    <source>
        <dbReference type="ARBA" id="ARBA00010718"/>
    </source>
</evidence>
<dbReference type="GO" id="GO:0008270">
    <property type="term" value="F:zinc ion binding"/>
    <property type="evidence" value="ECO:0007669"/>
    <property type="project" value="InterPro"/>
</dbReference>
<dbReference type="InterPro" id="IPR001148">
    <property type="entry name" value="CA_dom"/>
</dbReference>
<comment type="similarity">
    <text evidence="1">Belongs to the alpha-carbonic anhydrase family.</text>
</comment>